<evidence type="ECO:0000259" key="11">
    <source>
        <dbReference type="PROSITE" id="PS50978"/>
    </source>
</evidence>
<dbReference type="SMART" id="SM00369">
    <property type="entry name" value="LRR_TYP"/>
    <property type="match status" value="7"/>
</dbReference>
<dbReference type="SUPFAM" id="SSF52058">
    <property type="entry name" value="L domain-like"/>
    <property type="match status" value="1"/>
</dbReference>
<evidence type="ECO:0000313" key="13">
    <source>
        <dbReference type="Proteomes" id="UP000030012"/>
    </source>
</evidence>
<keyword evidence="6" id="KW-0677">Repeat</keyword>
<keyword evidence="9" id="KW-0812">Transmembrane</keyword>
<dbReference type="FunFam" id="3.80.10.10:FF:001164">
    <property type="entry name" value="GH01279p"/>
    <property type="match status" value="1"/>
</dbReference>
<dbReference type="EMBL" id="JENJ01000064">
    <property type="protein sequence ID" value="KGM94682.1"/>
    <property type="molecule type" value="Genomic_DNA"/>
</dbReference>
<evidence type="ECO:0000256" key="9">
    <source>
        <dbReference type="SAM" id="Phobius"/>
    </source>
</evidence>
<evidence type="ECO:0000256" key="4">
    <source>
        <dbReference type="ARBA" id="ARBA00022614"/>
    </source>
</evidence>
<dbReference type="InterPro" id="IPR018247">
    <property type="entry name" value="EF_Hand_1_Ca_BS"/>
</dbReference>
<dbReference type="SUPFAM" id="SSF158911">
    <property type="entry name" value="NEAT domain-like"/>
    <property type="match status" value="2"/>
</dbReference>
<feature type="domain" description="NEAT" evidence="11">
    <location>
        <begin position="237"/>
        <end position="374"/>
    </location>
</feature>
<dbReference type="InterPro" id="IPR037250">
    <property type="entry name" value="NEAT_dom_sf"/>
</dbReference>
<keyword evidence="3" id="KW-0964">Secreted</keyword>
<evidence type="ECO:0000256" key="1">
    <source>
        <dbReference type="ARBA" id="ARBA00004196"/>
    </source>
</evidence>
<feature type="region of interest" description="Disordered" evidence="8">
    <location>
        <begin position="173"/>
        <end position="228"/>
    </location>
</feature>
<dbReference type="CDD" id="cd06920">
    <property type="entry name" value="NEAT"/>
    <property type="match status" value="2"/>
</dbReference>
<dbReference type="PANTHER" id="PTHR45617">
    <property type="entry name" value="LEUCINE RICH REPEAT FAMILY PROTEIN"/>
    <property type="match status" value="1"/>
</dbReference>
<dbReference type="InterPro" id="IPR001611">
    <property type="entry name" value="Leu-rich_rpt"/>
</dbReference>
<dbReference type="PROSITE" id="PS51450">
    <property type="entry name" value="LRR"/>
    <property type="match status" value="2"/>
</dbReference>
<dbReference type="Gene3D" id="3.80.10.10">
    <property type="entry name" value="Ribonuclease Inhibitor"/>
    <property type="match status" value="2"/>
</dbReference>
<feature type="domain" description="Gram-positive cocci surface proteins LPxTG" evidence="10">
    <location>
        <begin position="872"/>
        <end position="906"/>
    </location>
</feature>
<dbReference type="Pfam" id="PF05031">
    <property type="entry name" value="NEAT"/>
    <property type="match status" value="2"/>
</dbReference>
<dbReference type="InterPro" id="IPR032675">
    <property type="entry name" value="LRR_dom_sf"/>
</dbReference>
<keyword evidence="9" id="KW-0472">Membrane</keyword>
<dbReference type="Pfam" id="PF13855">
    <property type="entry name" value="LRR_8"/>
    <property type="match status" value="3"/>
</dbReference>
<evidence type="ECO:0000256" key="5">
    <source>
        <dbReference type="ARBA" id="ARBA00022729"/>
    </source>
</evidence>
<evidence type="ECO:0000256" key="2">
    <source>
        <dbReference type="ARBA" id="ARBA00022512"/>
    </source>
</evidence>
<accession>A0A0A0I1M5</accession>
<feature type="region of interest" description="Disordered" evidence="8">
    <location>
        <begin position="802"/>
        <end position="880"/>
    </location>
</feature>
<keyword evidence="7" id="KW-0572">Peptidoglycan-anchor</keyword>
<dbReference type="SMART" id="SM00725">
    <property type="entry name" value="NEAT"/>
    <property type="match status" value="2"/>
</dbReference>
<dbReference type="InterPro" id="IPR019931">
    <property type="entry name" value="LPXTG_anchor"/>
</dbReference>
<keyword evidence="4" id="KW-0433">Leucine-rich repeat</keyword>
<sequence length="906" mass="102670">MDIIKNLNKGVGAAATAIIIIGGTPQVVHAATVDKPNVIEAKQISKSMEKEIMDESPVQKIKIQALKLNKDEPSMAGQYIENEVTYTEENGRTYCSLKILASDWMNDIKVKVNDSEVKCQLKDIGKTEVFGAEHKGAILKFEVPKVNPDIKLNMFVVPMNSKVTFRIVGEENKKTDKENNKKETNTNSKKNDVVSEQNNKDNTEKVKDNEVKNEDTQKKEEKIEAKDSSKEKVFDNLENGVYTLTFRAYKIENPAEDSMLNNFFDKKAKLEVKDGKKTITFLNTCFADGLYDFRIETNKIFKESEINDYGNKNPDTEKYPAKLFKMEIDDLDSDHKGCVLAGPMGGKLSDYGKVTYDKANNYKTVMFKFNKDFVKGWNGFDSSESILKQNDNGNLNKALIEIGLDTDKDGTVSVKELSEAKGKIDLSKKKITDISQLKALGPEVTELDLSGNRIEQLPKGIFDNLTQLTYLDLRVNKIKELPDGIFDKLVNLKKVYLERNKLETLPKGVFDKLVNLETVVLATNNIKHLDDDVFKNNKKLKFVDVSQNEINSIPTSMLELNDLETLCAKQNRIEAIPESLTKLKNLTWLDLASNYIEEIPKEILNSKNNVKYLYLAENMLKEVPNKIFEAFPKVNSYDFVFNNLKTIPKAPEGTKKTINALPQKSTMNLKLESKDGEIKWNEDLSAFDILAWQRTIHSILGEKMPENVEEYKKHLNGKTALELLNKEGYEPKLKIIIQKKDKDGKFKTIKEIINDGNGSTVGSIKDPEMKANDEYRILEELRTNFYGDNQYVFTNVAHAKVEESKKNLKSTSNKQKENNKNSKENKIDDSLNKADQPNEKKKEQDKREQQNKVTNAESKSNKKATSIKEKKLPQTGMPFGSGLLATLGSAISGMGVVLMRKNRKKK</sequence>
<keyword evidence="2" id="KW-0134">Cell wall</keyword>
<feature type="transmembrane region" description="Helical" evidence="9">
    <location>
        <begin position="879"/>
        <end position="899"/>
    </location>
</feature>
<dbReference type="OrthoDB" id="1741961at2"/>
<dbReference type="RefSeq" id="WP_039256096.1">
    <property type="nucleotide sequence ID" value="NZ_JENJ01000064.1"/>
</dbReference>
<dbReference type="AlphaFoldDB" id="A0A0A0I1M5"/>
<evidence type="ECO:0000256" key="7">
    <source>
        <dbReference type="ARBA" id="ARBA00023088"/>
    </source>
</evidence>
<dbReference type="Proteomes" id="UP000030012">
    <property type="component" value="Unassembled WGS sequence"/>
</dbReference>
<protein>
    <submittedName>
        <fullName evidence="12">Uncharacterized protein</fullName>
    </submittedName>
</protein>
<gene>
    <name evidence="12" type="ORF">Z968_11250</name>
</gene>
<evidence type="ECO:0000256" key="8">
    <source>
        <dbReference type="SAM" id="MobiDB-lite"/>
    </source>
</evidence>
<dbReference type="Gene3D" id="2.60.40.1850">
    <property type="match status" value="2"/>
</dbReference>
<keyword evidence="9" id="KW-1133">Transmembrane helix</keyword>
<comment type="caution">
    <text evidence="12">The sequence shown here is derived from an EMBL/GenBank/DDBJ whole genome shotgun (WGS) entry which is preliminary data.</text>
</comment>
<evidence type="ECO:0000313" key="12">
    <source>
        <dbReference type="EMBL" id="KGM94682.1"/>
    </source>
</evidence>
<feature type="compositionally biased region" description="Basic and acidic residues" evidence="8">
    <location>
        <begin position="814"/>
        <end position="850"/>
    </location>
</feature>
<dbReference type="GO" id="GO:0009274">
    <property type="term" value="C:peptidoglycan-based cell wall"/>
    <property type="evidence" value="ECO:0007669"/>
    <property type="project" value="UniProtKB-ARBA"/>
</dbReference>
<keyword evidence="5" id="KW-0732">Signal</keyword>
<dbReference type="PANTHER" id="PTHR45617:SF181">
    <property type="entry name" value="LP04042P"/>
    <property type="match status" value="1"/>
</dbReference>
<dbReference type="PROSITE" id="PS00018">
    <property type="entry name" value="EF_HAND_1"/>
    <property type="match status" value="1"/>
</dbReference>
<dbReference type="PROSITE" id="PS50847">
    <property type="entry name" value="GRAM_POS_ANCHORING"/>
    <property type="match status" value="1"/>
</dbReference>
<dbReference type="InterPro" id="IPR003591">
    <property type="entry name" value="Leu-rich_rpt_typical-subtyp"/>
</dbReference>
<name>A0A0A0I1M5_CLONO</name>
<feature type="domain" description="NEAT" evidence="11">
    <location>
        <begin position="54"/>
        <end position="187"/>
    </location>
</feature>
<evidence type="ECO:0000256" key="6">
    <source>
        <dbReference type="ARBA" id="ARBA00022737"/>
    </source>
</evidence>
<evidence type="ECO:0000256" key="3">
    <source>
        <dbReference type="ARBA" id="ARBA00022525"/>
    </source>
</evidence>
<proteinExistence type="predicted"/>
<dbReference type="PROSITE" id="PS50978">
    <property type="entry name" value="NEAT"/>
    <property type="match status" value="2"/>
</dbReference>
<comment type="subcellular location">
    <subcellularLocation>
        <location evidence="1">Cell envelope</location>
    </subcellularLocation>
</comment>
<dbReference type="InterPro" id="IPR006635">
    <property type="entry name" value="NEAT_dom"/>
</dbReference>
<evidence type="ECO:0000259" key="10">
    <source>
        <dbReference type="PROSITE" id="PS50847"/>
    </source>
</evidence>
<reference evidence="12 13" key="1">
    <citation type="submission" date="2014-01" db="EMBL/GenBank/DDBJ databases">
        <title>Plasmidome dynamics in the species complex Clostridium novyi sensu lato converts strains of independent lineages into distinctly different pathogens.</title>
        <authorList>
            <person name="Skarin H."/>
            <person name="Segerman B."/>
        </authorList>
    </citation>
    <scope>NUCLEOTIDE SEQUENCE [LARGE SCALE GENOMIC DNA]</scope>
    <source>
        <strain evidence="12 13">4552</strain>
    </source>
</reference>
<dbReference type="NCBIfam" id="TIGR01167">
    <property type="entry name" value="LPXTG_anchor"/>
    <property type="match status" value="1"/>
</dbReference>
<dbReference type="GO" id="GO:0030313">
    <property type="term" value="C:cell envelope"/>
    <property type="evidence" value="ECO:0007669"/>
    <property type="project" value="UniProtKB-SubCell"/>
</dbReference>
<organism evidence="12 13">
    <name type="scientific">Clostridium novyi A str. 4552</name>
    <dbReference type="NCBI Taxonomy" id="1444289"/>
    <lineage>
        <taxon>Bacteria</taxon>
        <taxon>Bacillati</taxon>
        <taxon>Bacillota</taxon>
        <taxon>Clostridia</taxon>
        <taxon>Eubacteriales</taxon>
        <taxon>Clostridiaceae</taxon>
        <taxon>Clostridium</taxon>
    </lineage>
</organism>